<comment type="catalytic activity">
    <reaction evidence="8">
        <text>a 6-O-methyl-2'-deoxyguanosine in DNA + L-cysteinyl-[protein] = S-methyl-L-cysteinyl-[protein] + a 2'-deoxyguanosine in DNA</text>
        <dbReference type="Rhea" id="RHEA:24000"/>
        <dbReference type="Rhea" id="RHEA-COMP:10131"/>
        <dbReference type="Rhea" id="RHEA-COMP:10132"/>
        <dbReference type="Rhea" id="RHEA-COMP:11367"/>
        <dbReference type="Rhea" id="RHEA-COMP:11368"/>
        <dbReference type="ChEBI" id="CHEBI:29950"/>
        <dbReference type="ChEBI" id="CHEBI:82612"/>
        <dbReference type="ChEBI" id="CHEBI:85445"/>
        <dbReference type="ChEBI" id="CHEBI:85448"/>
        <dbReference type="EC" id="2.1.1.63"/>
    </reaction>
</comment>
<evidence type="ECO:0000256" key="6">
    <source>
        <dbReference type="ARBA" id="ARBA00022763"/>
    </source>
</evidence>
<evidence type="ECO:0000259" key="9">
    <source>
        <dbReference type="Pfam" id="PF01035"/>
    </source>
</evidence>
<dbReference type="GO" id="GO:0032259">
    <property type="term" value="P:methylation"/>
    <property type="evidence" value="ECO:0007669"/>
    <property type="project" value="UniProtKB-KW"/>
</dbReference>
<dbReference type="EC" id="2.1.1.63" evidence="3"/>
<dbReference type="Gene3D" id="1.10.10.10">
    <property type="entry name" value="Winged helix-like DNA-binding domain superfamily/Winged helix DNA-binding domain"/>
    <property type="match status" value="1"/>
</dbReference>
<dbReference type="AlphaFoldDB" id="A0A6G5QI42"/>
<evidence type="ECO:0000256" key="3">
    <source>
        <dbReference type="ARBA" id="ARBA00011918"/>
    </source>
</evidence>
<dbReference type="PANTHER" id="PTHR10815:SF5">
    <property type="entry name" value="METHYLATED-DNA--PROTEIN-CYSTEINE METHYLTRANSFERASE"/>
    <property type="match status" value="1"/>
</dbReference>
<organism evidence="11 12">
    <name type="scientific">Campylobacter mucosalis CCUG 21559</name>
    <dbReference type="NCBI Taxonomy" id="1032067"/>
    <lineage>
        <taxon>Bacteria</taxon>
        <taxon>Pseudomonadati</taxon>
        <taxon>Campylobacterota</taxon>
        <taxon>Epsilonproteobacteria</taxon>
        <taxon>Campylobacterales</taxon>
        <taxon>Campylobacteraceae</taxon>
        <taxon>Campylobacter</taxon>
    </lineage>
</organism>
<keyword evidence="4 11" id="KW-0489">Methyltransferase</keyword>
<evidence type="ECO:0000256" key="8">
    <source>
        <dbReference type="ARBA" id="ARBA00049348"/>
    </source>
</evidence>
<gene>
    <name evidence="11" type="primary">ogt</name>
    <name evidence="11" type="ORF">CMUC_1487</name>
</gene>
<dbReference type="InterPro" id="IPR036217">
    <property type="entry name" value="MethylDNA_cys_MeTrfase_DNAb"/>
</dbReference>
<dbReference type="InterPro" id="IPR014048">
    <property type="entry name" value="MethylDNA_cys_MeTrfase_DNA-bd"/>
</dbReference>
<name>A0A6G5QI42_9BACT</name>
<protein>
    <recommendedName>
        <fullName evidence="3">methylated-DNA--[protein]-cysteine S-methyltransferase</fullName>
        <ecNumber evidence="3">2.1.1.63</ecNumber>
    </recommendedName>
</protein>
<proteinExistence type="inferred from homology"/>
<dbReference type="GO" id="GO:0006281">
    <property type="term" value="P:DNA repair"/>
    <property type="evidence" value="ECO:0007669"/>
    <property type="project" value="UniProtKB-KW"/>
</dbReference>
<comment type="catalytic activity">
    <reaction evidence="1">
        <text>a 4-O-methyl-thymidine in DNA + L-cysteinyl-[protein] = a thymidine in DNA + S-methyl-L-cysteinyl-[protein]</text>
        <dbReference type="Rhea" id="RHEA:53428"/>
        <dbReference type="Rhea" id="RHEA-COMP:10131"/>
        <dbReference type="Rhea" id="RHEA-COMP:10132"/>
        <dbReference type="Rhea" id="RHEA-COMP:13555"/>
        <dbReference type="Rhea" id="RHEA-COMP:13556"/>
        <dbReference type="ChEBI" id="CHEBI:29950"/>
        <dbReference type="ChEBI" id="CHEBI:82612"/>
        <dbReference type="ChEBI" id="CHEBI:137386"/>
        <dbReference type="ChEBI" id="CHEBI:137387"/>
        <dbReference type="EC" id="2.1.1.63"/>
    </reaction>
</comment>
<keyword evidence="6" id="KW-0227">DNA damage</keyword>
<evidence type="ECO:0000256" key="2">
    <source>
        <dbReference type="ARBA" id="ARBA00008711"/>
    </source>
</evidence>
<accession>A0A6G5QI42</accession>
<feature type="domain" description="Methylguanine DNA methyltransferase ribonuclease-like" evidence="10">
    <location>
        <begin position="5"/>
        <end position="66"/>
    </location>
</feature>
<keyword evidence="12" id="KW-1185">Reference proteome</keyword>
<evidence type="ECO:0000313" key="11">
    <source>
        <dbReference type="EMBL" id="QCD45247.1"/>
    </source>
</evidence>
<dbReference type="InterPro" id="IPR001497">
    <property type="entry name" value="MethylDNA_cys_MeTrfase_AS"/>
</dbReference>
<evidence type="ECO:0000256" key="7">
    <source>
        <dbReference type="ARBA" id="ARBA00023204"/>
    </source>
</evidence>
<dbReference type="Gene3D" id="3.30.160.70">
    <property type="entry name" value="Methylated DNA-protein cysteine methyltransferase domain"/>
    <property type="match status" value="1"/>
</dbReference>
<dbReference type="Pfam" id="PF01035">
    <property type="entry name" value="DNA_binding_1"/>
    <property type="match status" value="1"/>
</dbReference>
<comment type="similarity">
    <text evidence="2">Belongs to the MGMT family.</text>
</comment>
<dbReference type="PANTHER" id="PTHR10815">
    <property type="entry name" value="METHYLATED-DNA--PROTEIN-CYSTEINE METHYLTRANSFERASE"/>
    <property type="match status" value="1"/>
</dbReference>
<dbReference type="RefSeq" id="WP_171994044.1">
    <property type="nucleotide sequence ID" value="NZ_CP012542.1"/>
</dbReference>
<sequence>MTEKAYFKSQAGVLEICANENGVCEINFVKNFIKTQARDENLKLCLRELDEYFKGKLKKFTTKIDIKASKFAKSVYNELLNIPYGQTATYAQVAKAIKKDKAFRAVGNANAKNKIPIIVPCHRVVSLNGLGGYSGGNGLETKLFLLNLERKYCES</sequence>
<dbReference type="Pfam" id="PF02870">
    <property type="entry name" value="Methyltransf_1N"/>
    <property type="match status" value="1"/>
</dbReference>
<dbReference type="FunFam" id="1.10.10.10:FF:000214">
    <property type="entry name" value="Methylated-DNA--protein-cysteine methyltransferase"/>
    <property type="match status" value="1"/>
</dbReference>
<dbReference type="NCBIfam" id="TIGR00589">
    <property type="entry name" value="ogt"/>
    <property type="match status" value="1"/>
</dbReference>
<dbReference type="PROSITE" id="PS00374">
    <property type="entry name" value="MGMT"/>
    <property type="match status" value="1"/>
</dbReference>
<evidence type="ECO:0000256" key="5">
    <source>
        <dbReference type="ARBA" id="ARBA00022679"/>
    </source>
</evidence>
<dbReference type="Proteomes" id="UP000503264">
    <property type="component" value="Chromosome"/>
</dbReference>
<evidence type="ECO:0000259" key="10">
    <source>
        <dbReference type="Pfam" id="PF02870"/>
    </source>
</evidence>
<evidence type="ECO:0000256" key="4">
    <source>
        <dbReference type="ARBA" id="ARBA00022603"/>
    </source>
</evidence>
<dbReference type="SUPFAM" id="SSF53155">
    <property type="entry name" value="Methylated DNA-protein cysteine methyltransferase domain"/>
    <property type="match status" value="1"/>
</dbReference>
<evidence type="ECO:0000313" key="12">
    <source>
        <dbReference type="Proteomes" id="UP000503264"/>
    </source>
</evidence>
<dbReference type="CDD" id="cd06445">
    <property type="entry name" value="ATase"/>
    <property type="match status" value="1"/>
</dbReference>
<keyword evidence="7" id="KW-0234">DNA repair</keyword>
<dbReference type="EMBL" id="CP012542">
    <property type="protein sequence ID" value="QCD45247.1"/>
    <property type="molecule type" value="Genomic_DNA"/>
</dbReference>
<evidence type="ECO:0000256" key="1">
    <source>
        <dbReference type="ARBA" id="ARBA00001286"/>
    </source>
</evidence>
<dbReference type="InterPro" id="IPR036388">
    <property type="entry name" value="WH-like_DNA-bd_sf"/>
</dbReference>
<dbReference type="InterPro" id="IPR008332">
    <property type="entry name" value="MethylG_MeTrfase_N"/>
</dbReference>
<dbReference type="InterPro" id="IPR036631">
    <property type="entry name" value="MGMT_N_sf"/>
</dbReference>
<keyword evidence="5 11" id="KW-0808">Transferase</keyword>
<feature type="domain" description="Methylated-DNA-[protein]-cysteine S-methyltransferase DNA binding" evidence="9">
    <location>
        <begin position="71"/>
        <end position="150"/>
    </location>
</feature>
<dbReference type="SUPFAM" id="SSF46767">
    <property type="entry name" value="Methylated DNA-protein cysteine methyltransferase, C-terminal domain"/>
    <property type="match status" value="1"/>
</dbReference>
<reference evidence="11 12" key="1">
    <citation type="submission" date="2016-07" db="EMBL/GenBank/DDBJ databases">
        <title>Comparative genomics of the Campylobacter concisus group.</title>
        <authorList>
            <person name="Miller W.G."/>
            <person name="Yee E."/>
            <person name="Chapman M.H."/>
            <person name="Huynh S."/>
            <person name="Bono J.L."/>
            <person name="On S.L.W."/>
            <person name="StLeger J."/>
            <person name="Foster G."/>
            <person name="Parker C.T."/>
        </authorList>
    </citation>
    <scope>NUCLEOTIDE SEQUENCE [LARGE SCALE GENOMIC DNA]</scope>
    <source>
        <strain evidence="11 12">CCUG 21559</strain>
    </source>
</reference>
<dbReference type="GO" id="GO:0003908">
    <property type="term" value="F:methylated-DNA-[protein]-cysteine S-methyltransferase activity"/>
    <property type="evidence" value="ECO:0007669"/>
    <property type="project" value="UniProtKB-EC"/>
</dbReference>